<dbReference type="EMBL" id="MVDD01000038">
    <property type="protein sequence ID" value="PKQ60180.1"/>
    <property type="molecule type" value="Genomic_DNA"/>
</dbReference>
<gene>
    <name evidence="1" type="ORF">BZG02_20440</name>
</gene>
<reference evidence="1 2" key="1">
    <citation type="journal article" date="2017" name="Front. Microbiol.">
        <title>Labilibaculum manganireducens gen. nov., sp. nov. and Labilibaculum filiforme sp. nov., Novel Bacteroidetes Isolated from Subsurface Sediments of the Baltic Sea.</title>
        <authorList>
            <person name="Vandieken V."/>
            <person name="Marshall I.P."/>
            <person name="Niemann H."/>
            <person name="Engelen B."/>
            <person name="Cypionka H."/>
        </authorList>
    </citation>
    <scope>NUCLEOTIDE SEQUENCE [LARGE SCALE GENOMIC DNA]</scope>
    <source>
        <strain evidence="1 2">59.16B</strain>
    </source>
</reference>
<comment type="caution">
    <text evidence="1">The sequence shown here is derived from an EMBL/GenBank/DDBJ whole genome shotgun (WGS) entry which is preliminary data.</text>
</comment>
<dbReference type="GO" id="GO:0006355">
    <property type="term" value="P:regulation of DNA-templated transcription"/>
    <property type="evidence" value="ECO:0007669"/>
    <property type="project" value="InterPro"/>
</dbReference>
<evidence type="ECO:0000313" key="1">
    <source>
        <dbReference type="EMBL" id="PKQ60180.1"/>
    </source>
</evidence>
<keyword evidence="2" id="KW-1185">Reference proteome</keyword>
<name>A0A2N3HQ60_9BACT</name>
<evidence type="ECO:0008006" key="3">
    <source>
        <dbReference type="Google" id="ProtNLM"/>
    </source>
</evidence>
<dbReference type="AlphaFoldDB" id="A0A2N3HQ60"/>
<dbReference type="OrthoDB" id="1075776at2"/>
<dbReference type="Proteomes" id="UP000233535">
    <property type="component" value="Unassembled WGS sequence"/>
</dbReference>
<organism evidence="1 2">
    <name type="scientific">Labilibaculum filiforme</name>
    <dbReference type="NCBI Taxonomy" id="1940526"/>
    <lineage>
        <taxon>Bacteria</taxon>
        <taxon>Pseudomonadati</taxon>
        <taxon>Bacteroidota</taxon>
        <taxon>Bacteroidia</taxon>
        <taxon>Marinilabiliales</taxon>
        <taxon>Marinifilaceae</taxon>
        <taxon>Labilibaculum</taxon>
    </lineage>
</organism>
<accession>A0A2N3HQ60</accession>
<dbReference type="InterPro" id="IPR013321">
    <property type="entry name" value="Arc_rbn_hlx_hlx"/>
</dbReference>
<dbReference type="Pfam" id="PF21983">
    <property type="entry name" value="NikA-like"/>
    <property type="match status" value="1"/>
</dbReference>
<sequence length="98" mass="11864">MMKKQKIEFRVTSLDKAIIEKKAEHSGLSVSEYIRRSALNQKIDYKLTEKELEIYKDLHRYRRNFVLISNMFKIKDPDLVRSIRQTIEEIQEHLKKLQ</sequence>
<evidence type="ECO:0000313" key="2">
    <source>
        <dbReference type="Proteomes" id="UP000233535"/>
    </source>
</evidence>
<protein>
    <recommendedName>
        <fullName evidence="3">Mobilization protein</fullName>
    </recommendedName>
</protein>
<proteinExistence type="predicted"/>
<dbReference type="Gene3D" id="1.10.1220.10">
    <property type="entry name" value="Met repressor-like"/>
    <property type="match status" value="1"/>
</dbReference>
<dbReference type="InterPro" id="IPR053842">
    <property type="entry name" value="NikA-like"/>
</dbReference>